<accession>A0A853C6E1</accession>
<dbReference type="InterPro" id="IPR000182">
    <property type="entry name" value="GNAT_dom"/>
</dbReference>
<evidence type="ECO:0000313" key="2">
    <source>
        <dbReference type="EMBL" id="NYJ02252.1"/>
    </source>
</evidence>
<evidence type="ECO:0000259" key="1">
    <source>
        <dbReference type="PROSITE" id="PS51186"/>
    </source>
</evidence>
<protein>
    <submittedName>
        <fullName evidence="2">RimJ/RimL family protein N-acetyltransferase</fullName>
    </submittedName>
</protein>
<dbReference type="PROSITE" id="PS51186">
    <property type="entry name" value="GNAT"/>
    <property type="match status" value="1"/>
</dbReference>
<dbReference type="SUPFAM" id="SSF55729">
    <property type="entry name" value="Acyl-CoA N-acyltransferases (Nat)"/>
    <property type="match status" value="1"/>
</dbReference>
<dbReference type="EMBL" id="JACCFP010000001">
    <property type="protein sequence ID" value="NYJ02252.1"/>
    <property type="molecule type" value="Genomic_DNA"/>
</dbReference>
<name>A0A853C6E1_9ACTN</name>
<dbReference type="PANTHER" id="PTHR43610">
    <property type="entry name" value="BLL6696 PROTEIN"/>
    <property type="match status" value="1"/>
</dbReference>
<gene>
    <name evidence="2" type="ORF">HNR19_002950</name>
</gene>
<proteinExistence type="predicted"/>
<reference evidence="2 3" key="1">
    <citation type="submission" date="2020-07" db="EMBL/GenBank/DDBJ databases">
        <title>Sequencing the genomes of 1000 actinobacteria strains.</title>
        <authorList>
            <person name="Klenk H.-P."/>
        </authorList>
    </citation>
    <scope>NUCLEOTIDE SEQUENCE [LARGE SCALE GENOMIC DNA]</scope>
    <source>
        <strain evidence="2 3">DSM 103833</strain>
    </source>
</reference>
<dbReference type="AlphaFoldDB" id="A0A853C6E1"/>
<keyword evidence="3" id="KW-1185">Reference proteome</keyword>
<dbReference type="Pfam" id="PF13302">
    <property type="entry name" value="Acetyltransf_3"/>
    <property type="match status" value="1"/>
</dbReference>
<sequence>MDFANKPVLDGDLVTLRPIRGSEGVVLNHSLADAEVAVLTGSVNSRSAELVPLEAAELTRIYQAWAEATDRMVWAVVDRATGDIVGEAVLNDLDPTNRWCNYRIWLAVRGRGYGSEATRLALDYAFDQVGLNRVELEVFDLNPRARHVYEKVGFRHEGTRRQVLLMDDEWIDSHVMSVIAADRR</sequence>
<dbReference type="Gene3D" id="3.40.630.30">
    <property type="match status" value="1"/>
</dbReference>
<evidence type="ECO:0000313" key="3">
    <source>
        <dbReference type="Proteomes" id="UP000530424"/>
    </source>
</evidence>
<comment type="caution">
    <text evidence="2">The sequence shown here is derived from an EMBL/GenBank/DDBJ whole genome shotgun (WGS) entry which is preliminary data.</text>
</comment>
<organism evidence="2 3">
    <name type="scientific">Nocardioides thalensis</name>
    <dbReference type="NCBI Taxonomy" id="1914755"/>
    <lineage>
        <taxon>Bacteria</taxon>
        <taxon>Bacillati</taxon>
        <taxon>Actinomycetota</taxon>
        <taxon>Actinomycetes</taxon>
        <taxon>Propionibacteriales</taxon>
        <taxon>Nocardioidaceae</taxon>
        <taxon>Nocardioides</taxon>
    </lineage>
</organism>
<dbReference type="InterPro" id="IPR016181">
    <property type="entry name" value="Acyl_CoA_acyltransferase"/>
</dbReference>
<dbReference type="GO" id="GO:0016747">
    <property type="term" value="F:acyltransferase activity, transferring groups other than amino-acyl groups"/>
    <property type="evidence" value="ECO:0007669"/>
    <property type="project" value="InterPro"/>
</dbReference>
<keyword evidence="2" id="KW-0808">Transferase</keyword>
<dbReference type="Proteomes" id="UP000530424">
    <property type="component" value="Unassembled WGS sequence"/>
</dbReference>
<feature type="domain" description="N-acetyltransferase" evidence="1">
    <location>
        <begin position="34"/>
        <end position="171"/>
    </location>
</feature>
<dbReference type="PANTHER" id="PTHR43610:SF1">
    <property type="entry name" value="N-ACETYLTRANSFERASE DOMAIN-CONTAINING PROTEIN"/>
    <property type="match status" value="1"/>
</dbReference>
<dbReference type="RefSeq" id="WP_218910269.1">
    <property type="nucleotide sequence ID" value="NZ_JACCFP010000001.1"/>
</dbReference>